<dbReference type="VEuPathDB" id="TriTrypDB:TcBrA4_0101620"/>
<dbReference type="Proteomes" id="UP000246078">
    <property type="component" value="Unassembled WGS sequence"/>
</dbReference>
<evidence type="ECO:0000256" key="1">
    <source>
        <dbReference type="SAM" id="MobiDB-lite"/>
    </source>
</evidence>
<evidence type="ECO:0008006" key="4">
    <source>
        <dbReference type="Google" id="ProtNLM"/>
    </source>
</evidence>
<dbReference type="VEuPathDB" id="TriTrypDB:TcCL_ESM11089"/>
<dbReference type="VEuPathDB" id="TriTrypDB:TcCL_NonESM03674"/>
<proteinExistence type="predicted"/>
<feature type="compositionally biased region" description="Basic and acidic residues" evidence="1">
    <location>
        <begin position="451"/>
        <end position="478"/>
    </location>
</feature>
<dbReference type="AlphaFoldDB" id="A0A2V2VSX7"/>
<dbReference type="EMBL" id="PRFC01000223">
    <property type="protein sequence ID" value="PWU98916.1"/>
    <property type="molecule type" value="Genomic_DNA"/>
</dbReference>
<protein>
    <recommendedName>
        <fullName evidence="4">Present in the outer mitochondrial membrane proteome 22</fullName>
    </recommendedName>
</protein>
<accession>A0A2V2VSX7</accession>
<organism evidence="2 3">
    <name type="scientific">Trypanosoma cruzi</name>
    <dbReference type="NCBI Taxonomy" id="5693"/>
    <lineage>
        <taxon>Eukaryota</taxon>
        <taxon>Discoba</taxon>
        <taxon>Euglenozoa</taxon>
        <taxon>Kinetoplastea</taxon>
        <taxon>Metakinetoplastina</taxon>
        <taxon>Trypanosomatida</taxon>
        <taxon>Trypanosomatidae</taxon>
        <taxon>Trypanosoma</taxon>
        <taxon>Schizotrypanum</taxon>
    </lineage>
</organism>
<dbReference type="VEuPathDB" id="TriTrypDB:TcYC6_0077600"/>
<feature type="compositionally biased region" description="Polar residues" evidence="1">
    <location>
        <begin position="405"/>
        <end position="416"/>
    </location>
</feature>
<dbReference type="PANTHER" id="PTHR35615:SF7">
    <property type="entry name" value="PRESENT IN THE OUTER MITOCHONDRIAL MEMBRANE PROTEOME 22"/>
    <property type="match status" value="1"/>
</dbReference>
<dbReference type="VEuPathDB" id="TriTrypDB:TCSYLVIO_006322"/>
<dbReference type="VEuPathDB" id="TriTrypDB:TcG_07281"/>
<dbReference type="VEuPathDB" id="TriTrypDB:BCY84_02815"/>
<dbReference type="VEuPathDB" id="TriTrypDB:TcCLB.503975.40"/>
<name>A0A2V2VSX7_TRYCR</name>
<dbReference type="VEuPathDB" id="TriTrypDB:C4B63_9g383"/>
<dbReference type="VEuPathDB" id="TriTrypDB:C3747_223g24"/>
<dbReference type="PANTHER" id="PTHR35615">
    <property type="entry name" value="PRESENT IN THE OUTER MITOCHONDRIAL MEMBRANE PROTEOME 22-RELATED"/>
    <property type="match status" value="1"/>
</dbReference>
<dbReference type="Gene3D" id="3.40.850.10">
    <property type="entry name" value="Kinesin motor domain"/>
    <property type="match status" value="1"/>
</dbReference>
<dbReference type="InterPro" id="IPR027417">
    <property type="entry name" value="P-loop_NTPase"/>
</dbReference>
<dbReference type="SUPFAM" id="SSF52540">
    <property type="entry name" value="P-loop containing nucleoside triphosphate hydrolases"/>
    <property type="match status" value="1"/>
</dbReference>
<dbReference type="InterPro" id="IPR036961">
    <property type="entry name" value="Kinesin_motor_dom_sf"/>
</dbReference>
<feature type="compositionally biased region" description="Polar residues" evidence="1">
    <location>
        <begin position="81"/>
        <end position="95"/>
    </location>
</feature>
<evidence type="ECO:0000313" key="3">
    <source>
        <dbReference type="Proteomes" id="UP000246078"/>
    </source>
</evidence>
<feature type="region of interest" description="Disordered" evidence="1">
    <location>
        <begin position="286"/>
        <end position="483"/>
    </location>
</feature>
<dbReference type="VEuPathDB" id="TriTrypDB:TCDM_08541"/>
<evidence type="ECO:0000313" key="2">
    <source>
        <dbReference type="EMBL" id="PWU98916.1"/>
    </source>
</evidence>
<sequence>MHSSAVPRSSAWPMNGPYGGRGPMPPGGAPGYGMYNQTGPFQMVNGAVPPRNALMKRGPPGAGMQPPSPWSAEGSLYGRRGSNTGSLRNSANGGSAYNGMSGPTGGSFYKEMGPRTGSMRGNAYEMQNMGLGGPMGSGYGNFPPTQRTSSGMGGSMYGMGGPMGMGGSMYGMGGPMGMGGSMYGMGVPMGMGGSMYGMGGPMGMGGSMYGMGIPMGMGGSMYGMGGPMGMGGSMYGMGGPMGMGGSMYGMGGPMGMGGSKYGSVVDAASRRDGFLARNELIRANIAPVKHSNNNEEKNNEKAPSPVPKKYEKAISPVPKKDEKAISPVPKKDEKAPTPALKKDEKVISPALKKDEKAPTHAPKKDEKVISPALKKDEKAPTHAPKKDEKAPTPAPNKDEKVTVADSGSSNTTNLASKNDKPETAVANNAASEEKAAPKSLVSTSLHSTENSADKKEGSAEKPATKEDKKKEESKKETLKPPTGTNIRGVVVIVKTAASASSAAVTMKNATTVITSGKDEFSFDEVITHTDPSKTMESVMLEDLRCHWLAGHNSSLLIGTTKGEMKDAFNLGTQFITNTLSVLEKEGCKFDVSVTMVAVKGGSEVKDLFKSSGAAYENIQLASSPVFGPALRGMTSKKLTKSSECVKLLEDGLGKHDKEKELLVAFLVLKQMKKSSTGDDTVYLSTLCLVVAGEEVSHLTGIKEKKASEPWTLLRYAVGGASNTVCLLAVSAEGKKSSNVNAVLEVGKTMREVRNGIPRSGNLMHFVEFTKRELTKQRAAAVKDESVKRVVVRLEKMLKDAEEFLANPDSEPKTY</sequence>
<dbReference type="VEuPathDB" id="TriTrypDB:TCSYLVIO_006321"/>
<feature type="compositionally biased region" description="Polar residues" evidence="1">
    <location>
        <begin position="440"/>
        <end position="450"/>
    </location>
</feature>
<dbReference type="VEuPathDB" id="TriTrypDB:TcG_07280"/>
<feature type="compositionally biased region" description="Basic and acidic residues" evidence="1">
    <location>
        <begin position="308"/>
        <end position="402"/>
    </location>
</feature>
<dbReference type="VEuPathDB" id="TriTrypDB:Tc_MARK_9540"/>
<gene>
    <name evidence="2" type="ORF">C3747_223g24</name>
</gene>
<reference evidence="2 3" key="1">
    <citation type="journal article" date="2018" name="Microb. Genom.">
        <title>Expanding an expanded genome: long-read sequencing of Trypanosoma cruzi.</title>
        <authorList>
            <person name="Berna L."/>
            <person name="Rodriguez M."/>
            <person name="Chiribao M.L."/>
            <person name="Parodi-Talice A."/>
            <person name="Pita S."/>
            <person name="Rijo G."/>
            <person name="Alvarez-Valin F."/>
            <person name="Robello C."/>
        </authorList>
    </citation>
    <scope>NUCLEOTIDE SEQUENCE [LARGE SCALE GENOMIC DNA]</scope>
    <source>
        <strain evidence="2 3">TCC</strain>
    </source>
</reference>
<dbReference type="VEuPathDB" id="TriTrypDB:ECC02_006954"/>
<comment type="caution">
    <text evidence="2">The sequence shown here is derived from an EMBL/GenBank/DDBJ whole genome shotgun (WGS) entry which is preliminary data.</text>
</comment>
<feature type="region of interest" description="Disordered" evidence="1">
    <location>
        <begin position="56"/>
        <end position="100"/>
    </location>
</feature>
<dbReference type="VEuPathDB" id="TriTrypDB:TcCLB.510977.9"/>